<evidence type="ECO:0000313" key="8">
    <source>
        <dbReference type="Proteomes" id="UP000198761"/>
    </source>
</evidence>
<proteinExistence type="inferred from homology"/>
<evidence type="ECO:0000256" key="5">
    <source>
        <dbReference type="SAM" id="SignalP"/>
    </source>
</evidence>
<evidence type="ECO:0000256" key="1">
    <source>
        <dbReference type="ARBA" id="ARBA00007749"/>
    </source>
</evidence>
<dbReference type="SMART" id="SM00849">
    <property type="entry name" value="Lactamase_B"/>
    <property type="match status" value="1"/>
</dbReference>
<dbReference type="Gene3D" id="3.60.15.10">
    <property type="entry name" value="Ribonuclease Z/Hydroxyacylglutathione hydrolase-like"/>
    <property type="match status" value="1"/>
</dbReference>
<dbReference type="PROSITE" id="PS51318">
    <property type="entry name" value="TAT"/>
    <property type="match status" value="1"/>
</dbReference>
<dbReference type="SUPFAM" id="SSF56281">
    <property type="entry name" value="Metallo-hydrolase/oxidoreductase"/>
    <property type="match status" value="1"/>
</dbReference>
<name>A0A1H8IQ96_9RHOB</name>
<evidence type="ECO:0000313" key="7">
    <source>
        <dbReference type="EMBL" id="SEN71080.1"/>
    </source>
</evidence>
<keyword evidence="5" id="KW-0732">Signal</keyword>
<organism evidence="7 8">
    <name type="scientific">Gemmobacter aquatilis</name>
    <dbReference type="NCBI Taxonomy" id="933059"/>
    <lineage>
        <taxon>Bacteria</taxon>
        <taxon>Pseudomonadati</taxon>
        <taxon>Pseudomonadota</taxon>
        <taxon>Alphaproteobacteria</taxon>
        <taxon>Rhodobacterales</taxon>
        <taxon>Paracoccaceae</taxon>
        <taxon>Gemmobacter</taxon>
    </lineage>
</organism>
<dbReference type="InterPro" id="IPR051013">
    <property type="entry name" value="MBL_superfamily_lactonases"/>
</dbReference>
<keyword evidence="3" id="KW-0378">Hydrolase</keyword>
<dbReference type="Pfam" id="PF00753">
    <property type="entry name" value="Lactamase_B"/>
    <property type="match status" value="1"/>
</dbReference>
<dbReference type="EMBL" id="FOCE01000007">
    <property type="protein sequence ID" value="SEN71080.1"/>
    <property type="molecule type" value="Genomic_DNA"/>
</dbReference>
<dbReference type="InterPro" id="IPR006311">
    <property type="entry name" value="TAT_signal"/>
</dbReference>
<dbReference type="PANTHER" id="PTHR42978:SF6">
    <property type="entry name" value="QUORUM-QUENCHING LACTONASE YTNP-RELATED"/>
    <property type="match status" value="1"/>
</dbReference>
<feature type="chain" id="PRO_5011749171" evidence="5">
    <location>
        <begin position="31"/>
        <end position="309"/>
    </location>
</feature>
<protein>
    <submittedName>
        <fullName evidence="7">Glyoxylase, beta-lactamase superfamily II</fullName>
    </submittedName>
</protein>
<dbReference type="CDD" id="cd07720">
    <property type="entry name" value="OPHC2-like_MBL-fold"/>
    <property type="match status" value="1"/>
</dbReference>
<feature type="signal peptide" evidence="5">
    <location>
        <begin position="1"/>
        <end position="30"/>
    </location>
</feature>
<dbReference type="InterPro" id="IPR001279">
    <property type="entry name" value="Metallo-B-lactamas"/>
</dbReference>
<dbReference type="Proteomes" id="UP000198761">
    <property type="component" value="Unassembled WGS sequence"/>
</dbReference>
<keyword evidence="4" id="KW-0862">Zinc</keyword>
<dbReference type="GO" id="GO:0016787">
    <property type="term" value="F:hydrolase activity"/>
    <property type="evidence" value="ECO:0007669"/>
    <property type="project" value="UniProtKB-KW"/>
</dbReference>
<reference evidence="7 8" key="1">
    <citation type="submission" date="2016-10" db="EMBL/GenBank/DDBJ databases">
        <authorList>
            <person name="de Groot N.N."/>
        </authorList>
    </citation>
    <scope>NUCLEOTIDE SEQUENCE [LARGE SCALE GENOMIC DNA]</scope>
    <source>
        <strain evidence="7 8">DSM 3857</strain>
    </source>
</reference>
<sequence length="309" mass="32768">MTDFRLTRRTAFLAGASLPFVGALAPAAHAAAGMLGAAQAPFHRFKLGDFEVTALLAGTRVSDKPQETFGLNATPEEFKSLAEDNFLPADKTRNFFTPTLVNTGAELVLFDTGLAPEGITGALAAAGYTPDQVDVVVLTHMHGDHIGGLAGDAGPTFAKARYVTGAVEHNHWSGAGNEGFDAKVRPLNEKMAMLDDGGTVAPGITALAAFGHSPGHMAYMIESAGKSLVLTADTVNHYVFSLQRPDWEVRFDMDKAQAAATRGKVLGMIAADRLPFIGYHMPFPALGYLEPKEAGFRFVPASYQMALEG</sequence>
<dbReference type="InterPro" id="IPR036866">
    <property type="entry name" value="RibonucZ/Hydroxyglut_hydro"/>
</dbReference>
<keyword evidence="8" id="KW-1185">Reference proteome</keyword>
<dbReference type="OrthoDB" id="9773738at2"/>
<evidence type="ECO:0000256" key="2">
    <source>
        <dbReference type="ARBA" id="ARBA00022723"/>
    </source>
</evidence>
<evidence type="ECO:0000256" key="3">
    <source>
        <dbReference type="ARBA" id="ARBA00022801"/>
    </source>
</evidence>
<dbReference type="STRING" id="933059.SAMN04488103_10714"/>
<comment type="similarity">
    <text evidence="1">Belongs to the metallo-beta-lactamase superfamily.</text>
</comment>
<feature type="domain" description="Metallo-beta-lactamase" evidence="6">
    <location>
        <begin position="95"/>
        <end position="280"/>
    </location>
</feature>
<accession>A0A1H8IQ96</accession>
<evidence type="ECO:0000259" key="6">
    <source>
        <dbReference type="SMART" id="SM00849"/>
    </source>
</evidence>
<dbReference type="GO" id="GO:0046872">
    <property type="term" value="F:metal ion binding"/>
    <property type="evidence" value="ECO:0007669"/>
    <property type="project" value="UniProtKB-KW"/>
</dbReference>
<dbReference type="AlphaFoldDB" id="A0A1H8IQ96"/>
<keyword evidence="2" id="KW-0479">Metal-binding</keyword>
<dbReference type="RefSeq" id="WP_091301917.1">
    <property type="nucleotide sequence ID" value="NZ_FOCE01000007.1"/>
</dbReference>
<dbReference type="PANTHER" id="PTHR42978">
    <property type="entry name" value="QUORUM-QUENCHING LACTONASE YTNP-RELATED-RELATED"/>
    <property type="match status" value="1"/>
</dbReference>
<evidence type="ECO:0000256" key="4">
    <source>
        <dbReference type="ARBA" id="ARBA00022833"/>
    </source>
</evidence>
<gene>
    <name evidence="7" type="ORF">SAMN04488103_10714</name>
</gene>